<protein>
    <submittedName>
        <fullName evidence="3">Uncharacterized protein</fullName>
    </submittedName>
</protein>
<evidence type="ECO:0000256" key="2">
    <source>
        <dbReference type="SAM" id="Phobius"/>
    </source>
</evidence>
<keyword evidence="2" id="KW-1133">Transmembrane helix</keyword>
<feature type="compositionally biased region" description="Low complexity" evidence="1">
    <location>
        <begin position="49"/>
        <end position="58"/>
    </location>
</feature>
<dbReference type="AlphaFoldDB" id="A0AAN7WA58"/>
<dbReference type="Proteomes" id="UP001310594">
    <property type="component" value="Unassembled WGS sequence"/>
</dbReference>
<feature type="region of interest" description="Disordered" evidence="1">
    <location>
        <begin position="27"/>
        <end position="73"/>
    </location>
</feature>
<comment type="caution">
    <text evidence="3">The sequence shown here is derived from an EMBL/GenBank/DDBJ whole genome shotgun (WGS) entry which is preliminary data.</text>
</comment>
<feature type="transmembrane region" description="Helical" evidence="2">
    <location>
        <begin position="97"/>
        <end position="116"/>
    </location>
</feature>
<feature type="transmembrane region" description="Helical" evidence="2">
    <location>
        <begin position="136"/>
        <end position="161"/>
    </location>
</feature>
<dbReference type="EMBL" id="JAVRQU010000007">
    <property type="protein sequence ID" value="KAK5700938.1"/>
    <property type="molecule type" value="Genomic_DNA"/>
</dbReference>
<evidence type="ECO:0000256" key="1">
    <source>
        <dbReference type="SAM" id="MobiDB-lite"/>
    </source>
</evidence>
<evidence type="ECO:0000313" key="4">
    <source>
        <dbReference type="Proteomes" id="UP001310594"/>
    </source>
</evidence>
<organism evidence="3 4">
    <name type="scientific">Elasticomyces elasticus</name>
    <dbReference type="NCBI Taxonomy" id="574655"/>
    <lineage>
        <taxon>Eukaryota</taxon>
        <taxon>Fungi</taxon>
        <taxon>Dikarya</taxon>
        <taxon>Ascomycota</taxon>
        <taxon>Pezizomycotina</taxon>
        <taxon>Dothideomycetes</taxon>
        <taxon>Dothideomycetidae</taxon>
        <taxon>Mycosphaerellales</taxon>
        <taxon>Teratosphaeriaceae</taxon>
        <taxon>Elasticomyces</taxon>
    </lineage>
</organism>
<gene>
    <name evidence="3" type="ORF">LTR97_005456</name>
</gene>
<accession>A0AAN7WA58</accession>
<keyword evidence="2" id="KW-0812">Transmembrane</keyword>
<proteinExistence type="predicted"/>
<keyword evidence="2" id="KW-0472">Membrane</keyword>
<sequence length="320" mass="35175">MSSLVMNSLLRLPPCLRAQACRRTFTTTLRAPKQQRPTKKPPPPPTRQPSPSNININAPPKPPPAATARPPTLSYPETLLQSTNALLIYKAPPHRSFYITSYLLGGLLLVGTYNWAIVVAAPPPGVKDDSGSWGRYLMTAVTMGTTLVVSIMGTMLILAPVGMARSISLIRNKAGQAVLRMETENPVPFMTKSKAFTTPPSQAFLDRRVATIDLDLTSIPLSHGADFTASINTPAVTPKLQYPPTGPVSRFLAAFIHDIRRMFYREGFAYLRVDGQGTYKLDLQHCELLDQGRPLDRLTVEDLQSGTGPMSWIKRRLLVS</sequence>
<evidence type="ECO:0000313" key="3">
    <source>
        <dbReference type="EMBL" id="KAK5700938.1"/>
    </source>
</evidence>
<name>A0AAN7WA58_9PEZI</name>
<reference evidence="3" key="1">
    <citation type="submission" date="2023-08" db="EMBL/GenBank/DDBJ databases">
        <title>Black Yeasts Isolated from many extreme environments.</title>
        <authorList>
            <person name="Coleine C."/>
            <person name="Stajich J.E."/>
            <person name="Selbmann L."/>
        </authorList>
    </citation>
    <scope>NUCLEOTIDE SEQUENCE</scope>
    <source>
        <strain evidence="3">CCFEE 5810</strain>
    </source>
</reference>